<gene>
    <name evidence="1" type="ORF">FIBRA_08873</name>
</gene>
<evidence type="ECO:0000313" key="1">
    <source>
        <dbReference type="EMBL" id="CCM06594.1"/>
    </source>
</evidence>
<evidence type="ECO:0000313" key="2">
    <source>
        <dbReference type="Proteomes" id="UP000006352"/>
    </source>
</evidence>
<dbReference type="RefSeq" id="XP_012185877.1">
    <property type="nucleotide sequence ID" value="XM_012330487.1"/>
</dbReference>
<sequence length="435" mass="48155">MDQSIGATHLPHGFCGATDVEEKRQILVCELANLCSEEDERIARMQQFPQDVLLLLTRARLQQWQYNDNAAFIGSVVNEFLLSHKWMGRSSPEASVVMISVNAKTIPDDDSSIGDKIHVAFGFGYFECNVLYDKSKGTLAVNYIHLVVPGYGRTIILRNIQVDLSRKPPVQYDVAIPSQGTQIYGHFGFAYNGNPGEVVKSYDLTTPFTGEIVDTVSVFPSFVTSQPGDQKSEVLLNMQYHSEDYDAAPESVAEVHYRETGKSSFLDNEVLLRYLANYAHQLDALYVVVVDLFTKGESDAARNTVDASMLSLCTFQLNFAIFELAGSIDPKDKTMNANLFCNVPISGRVRLAIVAGVLDNNAFIPSIINVFVAKGRARFKSVKNGAGTHDFMCTLEMDIALVGNINLAESKIWTLPSVLIELKTRPPLTYASFSF</sequence>
<dbReference type="InParanoid" id="J4H5E4"/>
<proteinExistence type="predicted"/>
<keyword evidence="2" id="KW-1185">Reference proteome</keyword>
<dbReference type="GeneID" id="24101494"/>
<dbReference type="HOGENOM" id="CLU_630103_0_0_1"/>
<accession>J4H5E4</accession>
<dbReference type="OrthoDB" id="3066632at2759"/>
<name>J4H5E4_9APHY</name>
<dbReference type="AlphaFoldDB" id="J4H5E4"/>
<reference evidence="1 2" key="1">
    <citation type="journal article" date="2012" name="Appl. Environ. Microbiol.">
        <title>Short-read sequencing for genomic analysis of the brown rot fungus Fibroporia radiculosa.</title>
        <authorList>
            <person name="Tang J.D."/>
            <person name="Perkins A.D."/>
            <person name="Sonstegard T.S."/>
            <person name="Schroeder S.G."/>
            <person name="Burgess S.C."/>
            <person name="Diehl S.V."/>
        </authorList>
    </citation>
    <scope>NUCLEOTIDE SEQUENCE [LARGE SCALE GENOMIC DNA]</scope>
    <source>
        <strain evidence="1 2">TFFH 294</strain>
    </source>
</reference>
<dbReference type="Proteomes" id="UP000006352">
    <property type="component" value="Unassembled WGS sequence"/>
</dbReference>
<dbReference type="EMBL" id="HE797410">
    <property type="protein sequence ID" value="CCM06594.1"/>
    <property type="molecule type" value="Genomic_DNA"/>
</dbReference>
<organism evidence="1 2">
    <name type="scientific">Fibroporia radiculosa</name>
    <dbReference type="NCBI Taxonomy" id="599839"/>
    <lineage>
        <taxon>Eukaryota</taxon>
        <taxon>Fungi</taxon>
        <taxon>Dikarya</taxon>
        <taxon>Basidiomycota</taxon>
        <taxon>Agaricomycotina</taxon>
        <taxon>Agaricomycetes</taxon>
        <taxon>Polyporales</taxon>
        <taxon>Fibroporiaceae</taxon>
        <taxon>Fibroporia</taxon>
    </lineage>
</organism>
<protein>
    <submittedName>
        <fullName evidence="1">Uncharacterized protein</fullName>
    </submittedName>
</protein>